<dbReference type="Proteomes" id="UP000184188">
    <property type="component" value="Unassembled WGS sequence"/>
</dbReference>
<proteinExistence type="predicted"/>
<evidence type="ECO:0000313" key="1">
    <source>
        <dbReference type="EMBL" id="OJJ45718.1"/>
    </source>
</evidence>
<protein>
    <submittedName>
        <fullName evidence="1">Uncharacterized protein</fullName>
    </submittedName>
</protein>
<reference evidence="2" key="1">
    <citation type="journal article" date="2017" name="Genome Biol.">
        <title>Comparative genomics reveals high biological diversity and specific adaptations in the industrially and medically important fungal genus Aspergillus.</title>
        <authorList>
            <person name="de Vries R.P."/>
            <person name="Riley R."/>
            <person name="Wiebenga A."/>
            <person name="Aguilar-Osorio G."/>
            <person name="Amillis S."/>
            <person name="Uchima C.A."/>
            <person name="Anderluh G."/>
            <person name="Asadollahi M."/>
            <person name="Askin M."/>
            <person name="Barry K."/>
            <person name="Battaglia E."/>
            <person name="Bayram O."/>
            <person name="Benocci T."/>
            <person name="Braus-Stromeyer S.A."/>
            <person name="Caldana C."/>
            <person name="Canovas D."/>
            <person name="Cerqueira G.C."/>
            <person name="Chen F."/>
            <person name="Chen W."/>
            <person name="Choi C."/>
            <person name="Clum A."/>
            <person name="Dos Santos R.A."/>
            <person name="Damasio A.R."/>
            <person name="Diallinas G."/>
            <person name="Emri T."/>
            <person name="Fekete E."/>
            <person name="Flipphi M."/>
            <person name="Freyberg S."/>
            <person name="Gallo A."/>
            <person name="Gournas C."/>
            <person name="Habgood R."/>
            <person name="Hainaut M."/>
            <person name="Harispe M.L."/>
            <person name="Henrissat B."/>
            <person name="Hilden K.S."/>
            <person name="Hope R."/>
            <person name="Hossain A."/>
            <person name="Karabika E."/>
            <person name="Karaffa L."/>
            <person name="Karanyi Z."/>
            <person name="Krasevec N."/>
            <person name="Kuo A."/>
            <person name="Kusch H."/>
            <person name="LaButti K."/>
            <person name="Lagendijk E.L."/>
            <person name="Lapidus A."/>
            <person name="Levasseur A."/>
            <person name="Lindquist E."/>
            <person name="Lipzen A."/>
            <person name="Logrieco A.F."/>
            <person name="MacCabe A."/>
            <person name="Maekelae M.R."/>
            <person name="Malavazi I."/>
            <person name="Melin P."/>
            <person name="Meyer V."/>
            <person name="Mielnichuk N."/>
            <person name="Miskei M."/>
            <person name="Molnar A.P."/>
            <person name="Mule G."/>
            <person name="Ngan C.Y."/>
            <person name="Orejas M."/>
            <person name="Orosz E."/>
            <person name="Ouedraogo J.P."/>
            <person name="Overkamp K.M."/>
            <person name="Park H.-S."/>
            <person name="Perrone G."/>
            <person name="Piumi F."/>
            <person name="Punt P.J."/>
            <person name="Ram A.F."/>
            <person name="Ramon A."/>
            <person name="Rauscher S."/>
            <person name="Record E."/>
            <person name="Riano-Pachon D.M."/>
            <person name="Robert V."/>
            <person name="Roehrig J."/>
            <person name="Ruller R."/>
            <person name="Salamov A."/>
            <person name="Salih N.S."/>
            <person name="Samson R.A."/>
            <person name="Sandor E."/>
            <person name="Sanguinetti M."/>
            <person name="Schuetze T."/>
            <person name="Sepcic K."/>
            <person name="Shelest E."/>
            <person name="Sherlock G."/>
            <person name="Sophianopoulou V."/>
            <person name="Squina F.M."/>
            <person name="Sun H."/>
            <person name="Susca A."/>
            <person name="Todd R.B."/>
            <person name="Tsang A."/>
            <person name="Unkles S.E."/>
            <person name="van de Wiele N."/>
            <person name="van Rossen-Uffink D."/>
            <person name="Oliveira J.V."/>
            <person name="Vesth T.C."/>
            <person name="Visser J."/>
            <person name="Yu J.-H."/>
            <person name="Zhou M."/>
            <person name="Andersen M.R."/>
            <person name="Archer D.B."/>
            <person name="Baker S.E."/>
            <person name="Benoit I."/>
            <person name="Brakhage A.A."/>
            <person name="Braus G.H."/>
            <person name="Fischer R."/>
            <person name="Frisvad J.C."/>
            <person name="Goldman G.H."/>
            <person name="Houbraken J."/>
            <person name="Oakley B."/>
            <person name="Pocsi I."/>
            <person name="Scazzocchio C."/>
            <person name="Seiboth B."/>
            <person name="vanKuyk P.A."/>
            <person name="Wortman J."/>
            <person name="Dyer P.S."/>
            <person name="Grigoriev I.V."/>
        </authorList>
    </citation>
    <scope>NUCLEOTIDE SEQUENCE [LARGE SCALE GENOMIC DNA]</scope>
    <source>
        <strain evidence="2">CBS 506.65</strain>
    </source>
</reference>
<dbReference type="GeneID" id="34614897"/>
<name>A0A1L9SEZ8_9EURO</name>
<dbReference type="VEuPathDB" id="FungiDB:ASPZODRAFT_516546"/>
<sequence>MVKTDETCSRGGLLWRLACLSITVSYSRCAVTQRARTRHFPRIQLLLETFLSDPGRLNHKSAKPCNPPVSKRSGACVIPKTCLVIDEGAVKIFSLVAVLVVVFVQRAARVPPRASTSAILLPSEFLYSFHVPLSVLKYDYDYEDNIQTDRQKIGKNVSVDGIWFRWSPSGRSTCRLCLFLGMCRV</sequence>
<evidence type="ECO:0000313" key="2">
    <source>
        <dbReference type="Proteomes" id="UP000184188"/>
    </source>
</evidence>
<accession>A0A1L9SEZ8</accession>
<keyword evidence="2" id="KW-1185">Reference proteome</keyword>
<organism evidence="1 2">
    <name type="scientific">Penicilliopsis zonata CBS 506.65</name>
    <dbReference type="NCBI Taxonomy" id="1073090"/>
    <lineage>
        <taxon>Eukaryota</taxon>
        <taxon>Fungi</taxon>
        <taxon>Dikarya</taxon>
        <taxon>Ascomycota</taxon>
        <taxon>Pezizomycotina</taxon>
        <taxon>Eurotiomycetes</taxon>
        <taxon>Eurotiomycetidae</taxon>
        <taxon>Eurotiales</taxon>
        <taxon>Aspergillaceae</taxon>
        <taxon>Penicilliopsis</taxon>
    </lineage>
</organism>
<dbReference type="AlphaFoldDB" id="A0A1L9SEZ8"/>
<dbReference type="RefSeq" id="XP_022580228.1">
    <property type="nucleotide sequence ID" value="XM_022728433.1"/>
</dbReference>
<gene>
    <name evidence="1" type="ORF">ASPZODRAFT_516546</name>
</gene>
<dbReference type="EMBL" id="KV878344">
    <property type="protein sequence ID" value="OJJ45718.1"/>
    <property type="molecule type" value="Genomic_DNA"/>
</dbReference>